<proteinExistence type="predicted"/>
<evidence type="ECO:0000313" key="1">
    <source>
        <dbReference type="EMBL" id="KIM72923.1"/>
    </source>
</evidence>
<keyword evidence="2" id="KW-1185">Reference proteome</keyword>
<dbReference type="OrthoDB" id="2685313at2759"/>
<sequence>MSATESVSIDLPRKRIKSGENILSSIPIYEQPPTQDLTAIDQLLRLDAWVRPGLSELEFTQLFAKCPCGLIMTRRVFKDHKCFVIPTRPPPAIIDLTLEADDQSIPSTSALPTIIDLTTDSDDDST</sequence>
<protein>
    <submittedName>
        <fullName evidence="1">Uncharacterized protein</fullName>
    </submittedName>
</protein>
<accession>A0A0C3AGI4</accession>
<reference evidence="1 2" key="1">
    <citation type="submission" date="2014-04" db="EMBL/GenBank/DDBJ databases">
        <authorList>
            <consortium name="DOE Joint Genome Institute"/>
            <person name="Kuo A."/>
            <person name="Tarkka M."/>
            <person name="Buscot F."/>
            <person name="Kohler A."/>
            <person name="Nagy L.G."/>
            <person name="Floudas D."/>
            <person name="Copeland A."/>
            <person name="Barry K.W."/>
            <person name="Cichocki N."/>
            <person name="Veneault-Fourrey C."/>
            <person name="LaButti K."/>
            <person name="Lindquist E.A."/>
            <person name="Lipzen A."/>
            <person name="Lundell T."/>
            <person name="Morin E."/>
            <person name="Murat C."/>
            <person name="Sun H."/>
            <person name="Tunlid A."/>
            <person name="Henrissat B."/>
            <person name="Grigoriev I.V."/>
            <person name="Hibbett D.S."/>
            <person name="Martin F."/>
            <person name="Nordberg H.P."/>
            <person name="Cantor M.N."/>
            <person name="Hua S.X."/>
        </authorList>
    </citation>
    <scope>NUCLEOTIDE SEQUENCE [LARGE SCALE GENOMIC DNA]</scope>
    <source>
        <strain evidence="1 2">F 1598</strain>
    </source>
</reference>
<dbReference type="Proteomes" id="UP000054166">
    <property type="component" value="Unassembled WGS sequence"/>
</dbReference>
<name>A0A0C3AGI4_PILCF</name>
<organism evidence="1 2">
    <name type="scientific">Piloderma croceum (strain F 1598)</name>
    <dbReference type="NCBI Taxonomy" id="765440"/>
    <lineage>
        <taxon>Eukaryota</taxon>
        <taxon>Fungi</taxon>
        <taxon>Dikarya</taxon>
        <taxon>Basidiomycota</taxon>
        <taxon>Agaricomycotina</taxon>
        <taxon>Agaricomycetes</taxon>
        <taxon>Agaricomycetidae</taxon>
        <taxon>Atheliales</taxon>
        <taxon>Atheliaceae</taxon>
        <taxon>Piloderma</taxon>
    </lineage>
</organism>
<evidence type="ECO:0000313" key="2">
    <source>
        <dbReference type="Proteomes" id="UP000054166"/>
    </source>
</evidence>
<dbReference type="EMBL" id="KN833101">
    <property type="protein sequence ID" value="KIM72923.1"/>
    <property type="molecule type" value="Genomic_DNA"/>
</dbReference>
<dbReference type="InParanoid" id="A0A0C3AGI4"/>
<reference evidence="2" key="2">
    <citation type="submission" date="2015-01" db="EMBL/GenBank/DDBJ databases">
        <title>Evolutionary Origins and Diversification of the Mycorrhizal Mutualists.</title>
        <authorList>
            <consortium name="DOE Joint Genome Institute"/>
            <consortium name="Mycorrhizal Genomics Consortium"/>
            <person name="Kohler A."/>
            <person name="Kuo A."/>
            <person name="Nagy L.G."/>
            <person name="Floudas D."/>
            <person name="Copeland A."/>
            <person name="Barry K.W."/>
            <person name="Cichocki N."/>
            <person name="Veneault-Fourrey C."/>
            <person name="LaButti K."/>
            <person name="Lindquist E.A."/>
            <person name="Lipzen A."/>
            <person name="Lundell T."/>
            <person name="Morin E."/>
            <person name="Murat C."/>
            <person name="Riley R."/>
            <person name="Ohm R."/>
            <person name="Sun H."/>
            <person name="Tunlid A."/>
            <person name="Henrissat B."/>
            <person name="Grigoriev I.V."/>
            <person name="Hibbett D.S."/>
            <person name="Martin F."/>
        </authorList>
    </citation>
    <scope>NUCLEOTIDE SEQUENCE [LARGE SCALE GENOMIC DNA]</scope>
    <source>
        <strain evidence="2">F 1598</strain>
    </source>
</reference>
<gene>
    <name evidence="1" type="ORF">PILCRDRAFT_15689</name>
</gene>
<dbReference type="AlphaFoldDB" id="A0A0C3AGI4"/>
<dbReference type="HOGENOM" id="CLU_1982412_0_0_1"/>